<evidence type="ECO:0000313" key="4">
    <source>
        <dbReference type="Proteomes" id="UP001558613"/>
    </source>
</evidence>
<evidence type="ECO:0000256" key="2">
    <source>
        <dbReference type="SAM" id="SignalP"/>
    </source>
</evidence>
<feature type="region of interest" description="Disordered" evidence="1">
    <location>
        <begin position="39"/>
        <end position="122"/>
    </location>
</feature>
<organism evidence="3 4">
    <name type="scientific">Cirrhinus molitorella</name>
    <name type="common">mud carp</name>
    <dbReference type="NCBI Taxonomy" id="172907"/>
    <lineage>
        <taxon>Eukaryota</taxon>
        <taxon>Metazoa</taxon>
        <taxon>Chordata</taxon>
        <taxon>Craniata</taxon>
        <taxon>Vertebrata</taxon>
        <taxon>Euteleostomi</taxon>
        <taxon>Actinopterygii</taxon>
        <taxon>Neopterygii</taxon>
        <taxon>Teleostei</taxon>
        <taxon>Ostariophysi</taxon>
        <taxon>Cypriniformes</taxon>
        <taxon>Cyprinidae</taxon>
        <taxon>Labeoninae</taxon>
        <taxon>Labeonini</taxon>
        <taxon>Cirrhinus</taxon>
    </lineage>
</organism>
<keyword evidence="2" id="KW-0732">Signal</keyword>
<dbReference type="EMBL" id="JAYMGO010000006">
    <property type="protein sequence ID" value="KAL1272721.1"/>
    <property type="molecule type" value="Genomic_DNA"/>
</dbReference>
<comment type="caution">
    <text evidence="3">The sequence shown here is derived from an EMBL/GenBank/DDBJ whole genome shotgun (WGS) entry which is preliminary data.</text>
</comment>
<feature type="compositionally biased region" description="Polar residues" evidence="1">
    <location>
        <begin position="41"/>
        <end position="53"/>
    </location>
</feature>
<accession>A0ABR3N7F2</accession>
<feature type="signal peptide" evidence="2">
    <location>
        <begin position="1"/>
        <end position="26"/>
    </location>
</feature>
<reference evidence="3 4" key="1">
    <citation type="submission" date="2023-09" db="EMBL/GenBank/DDBJ databases">
        <authorList>
            <person name="Wang M."/>
        </authorList>
    </citation>
    <scope>NUCLEOTIDE SEQUENCE [LARGE SCALE GENOMIC DNA]</scope>
    <source>
        <strain evidence="3">GT-2023</strain>
        <tissue evidence="3">Liver</tissue>
    </source>
</reference>
<name>A0ABR3N7F2_9TELE</name>
<sequence>MSSRDMHLKIALVFIYILVHLHWSCTVDIPVCDPPEDCKNQDVTTRTRLSRNLQKFGPMSDTSRKRGQSTTNFQQQGAGTRLPGGMKSTCRPQSSCPHHPAERALTLGTTEHSLPVSRLEGG</sequence>
<proteinExistence type="predicted"/>
<feature type="chain" id="PRO_5047049591" evidence="2">
    <location>
        <begin position="27"/>
        <end position="122"/>
    </location>
</feature>
<evidence type="ECO:0000313" key="3">
    <source>
        <dbReference type="EMBL" id="KAL1272721.1"/>
    </source>
</evidence>
<dbReference type="Proteomes" id="UP001558613">
    <property type="component" value="Unassembled WGS sequence"/>
</dbReference>
<evidence type="ECO:0000256" key="1">
    <source>
        <dbReference type="SAM" id="MobiDB-lite"/>
    </source>
</evidence>
<gene>
    <name evidence="3" type="ORF">QQF64_028583</name>
</gene>
<keyword evidence="4" id="KW-1185">Reference proteome</keyword>
<feature type="compositionally biased region" description="Polar residues" evidence="1">
    <location>
        <begin position="68"/>
        <end position="78"/>
    </location>
</feature>
<protein>
    <submittedName>
        <fullName evidence="3">Uncharacterized protein</fullName>
    </submittedName>
</protein>